<dbReference type="GO" id="GO:0004867">
    <property type="term" value="F:serine-type endopeptidase inhibitor activity"/>
    <property type="evidence" value="ECO:0007669"/>
    <property type="project" value="UniProtKB-KW"/>
</dbReference>
<feature type="region of interest" description="Disordered" evidence="16">
    <location>
        <begin position="3120"/>
        <end position="3199"/>
    </location>
</feature>
<dbReference type="SMART" id="SM00131">
    <property type="entry name" value="KU"/>
    <property type="match status" value="1"/>
</dbReference>
<feature type="region of interest" description="Disordered" evidence="16">
    <location>
        <begin position="3021"/>
        <end position="3091"/>
    </location>
</feature>
<dbReference type="CDD" id="cd01481">
    <property type="entry name" value="vWA_collagen_alpha3-VI-like"/>
    <property type="match status" value="4"/>
</dbReference>
<evidence type="ECO:0000256" key="14">
    <source>
        <dbReference type="ARBA" id="ARBA00044000"/>
    </source>
</evidence>
<evidence type="ECO:0000259" key="17">
    <source>
        <dbReference type="PROSITE" id="PS50234"/>
    </source>
</evidence>
<dbReference type="InterPro" id="IPR050525">
    <property type="entry name" value="ECM_Assembly_Org"/>
</dbReference>
<dbReference type="CDD" id="cd22629">
    <property type="entry name" value="Kunitz_collagen_alpha3_VI"/>
    <property type="match status" value="1"/>
</dbReference>
<comment type="function">
    <text evidence="13">Collagen VI acts as a cell-binding protein.</text>
</comment>
<dbReference type="InterPro" id="IPR002223">
    <property type="entry name" value="Kunitz_BPTI"/>
</dbReference>
<keyword evidence="12" id="KW-0379">Hydroxylation</keyword>
<evidence type="ECO:0000256" key="4">
    <source>
        <dbReference type="ARBA" id="ARBA00022690"/>
    </source>
</evidence>
<evidence type="ECO:0000313" key="21">
    <source>
        <dbReference type="Proteomes" id="UP001214576"/>
    </source>
</evidence>
<feature type="domain" description="VWFA" evidence="17">
    <location>
        <begin position="2750"/>
        <end position="2946"/>
    </location>
</feature>
<comment type="subcellular location">
    <subcellularLocation>
        <location evidence="1">Secreted</location>
        <location evidence="1">Extracellular space</location>
        <location evidence="1">Extracellular matrix</location>
    </subcellularLocation>
</comment>
<organism evidence="20 21">
    <name type="scientific">Ovis ammon polii</name>
    <dbReference type="NCBI Taxonomy" id="230172"/>
    <lineage>
        <taxon>Eukaryota</taxon>
        <taxon>Metazoa</taxon>
        <taxon>Chordata</taxon>
        <taxon>Craniata</taxon>
        <taxon>Vertebrata</taxon>
        <taxon>Euteleostomi</taxon>
        <taxon>Mammalia</taxon>
        <taxon>Eutheria</taxon>
        <taxon>Laurasiatheria</taxon>
        <taxon>Artiodactyla</taxon>
        <taxon>Ruminantia</taxon>
        <taxon>Pecora</taxon>
        <taxon>Bovidae</taxon>
        <taxon>Caprinae</taxon>
        <taxon>Ovis</taxon>
    </lineage>
</organism>
<evidence type="ECO:0000256" key="15">
    <source>
        <dbReference type="ARBA" id="ARBA00074093"/>
    </source>
</evidence>
<keyword evidence="2" id="KW-0964">Secreted</keyword>
<keyword evidence="11" id="KW-0325">Glycoprotein</keyword>
<comment type="caution">
    <text evidence="20">The sequence shown here is derived from an EMBL/GenBank/DDBJ whole genome shotgun (WGS) entry which is preliminary data.</text>
</comment>
<feature type="domain" description="VWFA" evidence="17">
    <location>
        <begin position="1364"/>
        <end position="1535"/>
    </location>
</feature>
<dbReference type="Gene3D" id="2.60.40.10">
    <property type="entry name" value="Immunoglobulins"/>
    <property type="match status" value="1"/>
</dbReference>
<feature type="compositionally biased region" description="Basic and acidic residues" evidence="16">
    <location>
        <begin position="3041"/>
        <end position="3052"/>
    </location>
</feature>
<reference evidence="20" key="1">
    <citation type="submission" date="2022-03" db="EMBL/GenBank/DDBJ databases">
        <title>Genomic analyses of argali, domestic sheep and their hybrids provide insights into chromosomal evolution, heterosis and genetic basis of agronomic traits.</title>
        <authorList>
            <person name="Li M."/>
        </authorList>
    </citation>
    <scope>NUCLEOTIDE SEQUENCE</scope>
    <source>
        <strain evidence="20">CAU-MHL-2022a</strain>
        <tissue evidence="20">Skin</tissue>
    </source>
</reference>
<feature type="domain" description="VWFA" evidence="17">
    <location>
        <begin position="770"/>
        <end position="947"/>
    </location>
</feature>
<dbReference type="InterPro" id="IPR041900">
    <property type="entry name" value="vWA_collagen_alpha3-VI-like"/>
</dbReference>
<dbReference type="InterPro" id="IPR008160">
    <property type="entry name" value="Collagen"/>
</dbReference>
<keyword evidence="10" id="KW-1015">Disulfide bond</keyword>
<feature type="domain" description="VWFA" evidence="17">
    <location>
        <begin position="373"/>
        <end position="546"/>
    </location>
</feature>
<comment type="similarity">
    <text evidence="14">Belongs to the type VI collagen family.</text>
</comment>
<feature type="region of interest" description="Disordered" evidence="16">
    <location>
        <begin position="1743"/>
        <end position="1765"/>
    </location>
</feature>
<dbReference type="FunFam" id="3.40.50.410:FF:000035">
    <property type="entry name" value="collagen alpha-3(VI) chain isoform X3"/>
    <property type="match status" value="1"/>
</dbReference>
<feature type="domain" description="VWFA" evidence="17">
    <location>
        <begin position="170"/>
        <end position="344"/>
    </location>
</feature>
<dbReference type="PRINTS" id="PR00453">
    <property type="entry name" value="VWFADOMAIN"/>
</dbReference>
<feature type="domain" description="BPTI/Kunitz inhibitor" evidence="18">
    <location>
        <begin position="3312"/>
        <end position="3362"/>
    </location>
</feature>
<dbReference type="GO" id="GO:0007155">
    <property type="term" value="P:cell adhesion"/>
    <property type="evidence" value="ECO:0007669"/>
    <property type="project" value="UniProtKB-KW"/>
</dbReference>
<dbReference type="InterPro" id="IPR036880">
    <property type="entry name" value="Kunitz_BPTI_sf"/>
</dbReference>
<evidence type="ECO:0000256" key="6">
    <source>
        <dbReference type="ARBA" id="ARBA00022737"/>
    </source>
</evidence>
<feature type="compositionally biased region" description="Low complexity" evidence="16">
    <location>
        <begin position="2351"/>
        <end position="2361"/>
    </location>
</feature>
<dbReference type="InterPro" id="IPR020901">
    <property type="entry name" value="Prtase_inh_Kunz-CS"/>
</dbReference>
<dbReference type="FunFam" id="3.40.50.410:FF:000021">
    <property type="entry name" value="Collagen, type VI, alpha 3"/>
    <property type="match status" value="1"/>
</dbReference>
<dbReference type="SMART" id="SM00060">
    <property type="entry name" value="FN3"/>
    <property type="match status" value="1"/>
</dbReference>
<dbReference type="EMBL" id="JAKZEL010000001">
    <property type="protein sequence ID" value="KAI4549853.1"/>
    <property type="molecule type" value="Genomic_DNA"/>
</dbReference>
<feature type="compositionally biased region" description="Low complexity" evidence="16">
    <location>
        <begin position="2176"/>
        <end position="2185"/>
    </location>
</feature>
<keyword evidence="3" id="KW-0272">Extracellular matrix</keyword>
<dbReference type="InterPro" id="IPR036465">
    <property type="entry name" value="vWFA_dom_sf"/>
</dbReference>
<dbReference type="InterPro" id="IPR003961">
    <property type="entry name" value="FN3_dom"/>
</dbReference>
<evidence type="ECO:0000256" key="13">
    <source>
        <dbReference type="ARBA" id="ARBA00043858"/>
    </source>
</evidence>
<dbReference type="Gene3D" id="3.40.50.410">
    <property type="entry name" value="von Willebrand factor, type A domain"/>
    <property type="match status" value="12"/>
</dbReference>
<keyword evidence="8" id="KW-0722">Serine protease inhibitor</keyword>
<dbReference type="PROSITE" id="PS50279">
    <property type="entry name" value="BPTI_KUNITZ_2"/>
    <property type="match status" value="1"/>
</dbReference>
<dbReference type="PROSITE" id="PS50234">
    <property type="entry name" value="VWFA"/>
    <property type="match status" value="12"/>
</dbReference>
<evidence type="ECO:0000256" key="12">
    <source>
        <dbReference type="ARBA" id="ARBA00023278"/>
    </source>
</evidence>
<evidence type="ECO:0000256" key="3">
    <source>
        <dbReference type="ARBA" id="ARBA00022530"/>
    </source>
</evidence>
<feature type="compositionally biased region" description="Gly residues" evidence="16">
    <location>
        <begin position="2380"/>
        <end position="2389"/>
    </location>
</feature>
<dbReference type="CDD" id="cd01450">
    <property type="entry name" value="vWFA_subfamily_ECM"/>
    <property type="match status" value="2"/>
</dbReference>
<dbReference type="Proteomes" id="UP001214576">
    <property type="component" value="Unassembled WGS sequence"/>
</dbReference>
<feature type="region of interest" description="Disordered" evidence="16">
    <location>
        <begin position="2172"/>
        <end position="2503"/>
    </location>
</feature>
<dbReference type="InterPro" id="IPR002035">
    <property type="entry name" value="VWF_A"/>
</dbReference>
<evidence type="ECO:0000256" key="2">
    <source>
        <dbReference type="ARBA" id="ARBA00022525"/>
    </source>
</evidence>
<evidence type="ECO:0000256" key="8">
    <source>
        <dbReference type="ARBA" id="ARBA00022900"/>
    </source>
</evidence>
<keyword evidence="21" id="KW-1185">Reference proteome</keyword>
<dbReference type="FunFam" id="2.60.40.10:FF:000723">
    <property type="entry name" value="Collagen type VI alpha 3 chain"/>
    <property type="match status" value="1"/>
</dbReference>
<name>A0AAD4YIQ9_OVIAM</name>
<dbReference type="FunFam" id="3.40.50.410:FF:000016">
    <property type="entry name" value="Collagen type VI alpha 3 chain"/>
    <property type="match status" value="1"/>
</dbReference>
<feature type="domain" description="VWFA" evidence="17">
    <location>
        <begin position="1160"/>
        <end position="1336"/>
    </location>
</feature>
<dbReference type="CDD" id="cd01472">
    <property type="entry name" value="vWA_collagen"/>
    <property type="match status" value="1"/>
</dbReference>
<feature type="domain" description="VWFA" evidence="17">
    <location>
        <begin position="1969"/>
        <end position="2155"/>
    </location>
</feature>
<dbReference type="PROSITE" id="PS50853">
    <property type="entry name" value="FN3"/>
    <property type="match status" value="1"/>
</dbReference>
<gene>
    <name evidence="20" type="ORF">MG293_002183</name>
</gene>
<keyword evidence="7" id="KW-0130">Cell adhesion</keyword>
<proteinExistence type="inferred from homology"/>
<feature type="domain" description="VWFA" evidence="17">
    <location>
        <begin position="1770"/>
        <end position="1943"/>
    </location>
</feature>
<evidence type="ECO:0000256" key="11">
    <source>
        <dbReference type="ARBA" id="ARBA00023180"/>
    </source>
</evidence>
<accession>A0AAD4YIQ9</accession>
<feature type="domain" description="Fibronectin type-III" evidence="19">
    <location>
        <begin position="3191"/>
        <end position="3285"/>
    </location>
</feature>
<feature type="compositionally biased region" description="Low complexity" evidence="16">
    <location>
        <begin position="2486"/>
        <end position="2498"/>
    </location>
</feature>
<feature type="region of interest" description="Disordered" evidence="16">
    <location>
        <begin position="31"/>
        <end position="50"/>
    </location>
</feature>
<evidence type="ECO:0000313" key="20">
    <source>
        <dbReference type="EMBL" id="KAI4549853.1"/>
    </source>
</evidence>
<evidence type="ECO:0000256" key="16">
    <source>
        <dbReference type="SAM" id="MobiDB-lite"/>
    </source>
</evidence>
<dbReference type="FunFam" id="4.10.410.10:FF:000007">
    <property type="entry name" value="Collagen type VI alpha 3 chain"/>
    <property type="match status" value="1"/>
</dbReference>
<dbReference type="Pfam" id="PF01391">
    <property type="entry name" value="Collagen"/>
    <property type="match status" value="1"/>
</dbReference>
<dbReference type="PANTHER" id="PTHR24020">
    <property type="entry name" value="COLLAGEN ALPHA"/>
    <property type="match status" value="1"/>
</dbReference>
<evidence type="ECO:0000259" key="19">
    <source>
        <dbReference type="PROSITE" id="PS50853"/>
    </source>
</evidence>
<feature type="compositionally biased region" description="Basic and acidic residues" evidence="16">
    <location>
        <begin position="2266"/>
        <end position="2284"/>
    </location>
</feature>
<feature type="compositionally biased region" description="Basic and acidic residues" evidence="16">
    <location>
        <begin position="2420"/>
        <end position="2437"/>
    </location>
</feature>
<evidence type="ECO:0000256" key="5">
    <source>
        <dbReference type="ARBA" id="ARBA00022729"/>
    </source>
</evidence>
<dbReference type="FunFam" id="3.40.50.410:FF:000003">
    <property type="entry name" value="Collagen type VI alpha 3 chain"/>
    <property type="match status" value="5"/>
</dbReference>
<keyword evidence="4" id="KW-0646">Protease inhibitor</keyword>
<dbReference type="Pfam" id="PF00092">
    <property type="entry name" value="VWA"/>
    <property type="match status" value="12"/>
</dbReference>
<evidence type="ECO:0000256" key="9">
    <source>
        <dbReference type="ARBA" id="ARBA00023119"/>
    </source>
</evidence>
<feature type="domain" description="VWFA" evidence="17">
    <location>
        <begin position="576"/>
        <end position="751"/>
    </location>
</feature>
<feature type="domain" description="VWFA" evidence="17">
    <location>
        <begin position="1567"/>
        <end position="1740"/>
    </location>
</feature>
<keyword evidence="5" id="KW-0732">Signal</keyword>
<evidence type="ECO:0000256" key="10">
    <source>
        <dbReference type="ARBA" id="ARBA00023157"/>
    </source>
</evidence>
<keyword evidence="9" id="KW-0176">Collagen</keyword>
<keyword evidence="6" id="KW-0677">Repeat</keyword>
<evidence type="ECO:0000256" key="1">
    <source>
        <dbReference type="ARBA" id="ARBA00004498"/>
    </source>
</evidence>
<evidence type="ECO:0000256" key="7">
    <source>
        <dbReference type="ARBA" id="ARBA00022889"/>
    </source>
</evidence>
<dbReference type="CDD" id="cd00063">
    <property type="entry name" value="FN3"/>
    <property type="match status" value="1"/>
</dbReference>
<evidence type="ECO:0000259" key="18">
    <source>
        <dbReference type="PROSITE" id="PS50279"/>
    </source>
</evidence>
<dbReference type="Gene3D" id="4.10.410.10">
    <property type="entry name" value="Pancreatic trypsin inhibitor Kunitz domain"/>
    <property type="match status" value="1"/>
</dbReference>
<dbReference type="FunFam" id="3.40.50.410:FF:000022">
    <property type="entry name" value="Collagen type VI alpha 3 chain"/>
    <property type="match status" value="1"/>
</dbReference>
<dbReference type="InterPro" id="IPR013783">
    <property type="entry name" value="Ig-like_fold"/>
</dbReference>
<dbReference type="FunFam" id="3.40.50.410:FF:000004">
    <property type="entry name" value="collagen alpha-6(VI) chain"/>
    <property type="match status" value="1"/>
</dbReference>
<protein>
    <recommendedName>
        <fullName evidence="15">Collagen alpha-3(VI) chain</fullName>
    </recommendedName>
</protein>
<feature type="compositionally biased region" description="Gly residues" evidence="16">
    <location>
        <begin position="2196"/>
        <end position="2205"/>
    </location>
</feature>
<dbReference type="FunFam" id="3.40.50.410:FF:000023">
    <property type="entry name" value="Collagen type VI alpha 3 chain"/>
    <property type="match status" value="1"/>
</dbReference>
<dbReference type="PANTHER" id="PTHR24020:SF13">
    <property type="entry name" value="COLLAGEN ALPHA-3(VI) CHAIN"/>
    <property type="match status" value="1"/>
</dbReference>
<feature type="compositionally biased region" description="Low complexity" evidence="16">
    <location>
        <begin position="3138"/>
        <end position="3185"/>
    </location>
</feature>
<dbReference type="SMART" id="SM00327">
    <property type="entry name" value="VWA"/>
    <property type="match status" value="12"/>
</dbReference>
<dbReference type="PROSITE" id="PS00280">
    <property type="entry name" value="BPTI_KUNITZ_1"/>
    <property type="match status" value="1"/>
</dbReference>
<dbReference type="Pfam" id="PF00014">
    <property type="entry name" value="Kunitz_BPTI"/>
    <property type="match status" value="1"/>
</dbReference>
<dbReference type="InterPro" id="IPR036116">
    <property type="entry name" value="FN3_sf"/>
</dbReference>
<dbReference type="SUPFAM" id="SSF49265">
    <property type="entry name" value="Fibronectin type III"/>
    <property type="match status" value="1"/>
</dbReference>
<dbReference type="FunFam" id="3.40.50.410:FF:000037">
    <property type="entry name" value="Collagen type VI alpha 3 chain"/>
    <property type="match status" value="1"/>
</dbReference>
<dbReference type="SUPFAM" id="SSF53300">
    <property type="entry name" value="vWA-like"/>
    <property type="match status" value="12"/>
</dbReference>
<feature type="domain" description="VWFA" evidence="17">
    <location>
        <begin position="968"/>
        <end position="1140"/>
    </location>
</feature>
<dbReference type="PRINTS" id="PR00759">
    <property type="entry name" value="BASICPTASE"/>
</dbReference>
<feature type="compositionally biased region" description="Gly residues" evidence="16">
    <location>
        <begin position="2317"/>
        <end position="2335"/>
    </location>
</feature>
<sequence length="3378" mass="364479">MFRRIRNPSLNKPFVLEERLKALFEAKMPSSPRRQTWPLLGSGDSSRPDLETRGLAVRTPVSRTIPGSTSGGGAGRFCGETAAPVKHMKGKETQPVGENHASESHIIEYRSPGTQASPGLLRVLTWCLDTIKMRKHRHLPLVAILCLFFSGFSFTHGQQQPDVKNGAAADIIFLVDSSWSIGKEHFQLVREFLYDVIESLAVGDNDFRFALVQFNGNPHTEFLFNTYRSKQEVLSHVSNMSYIGGSNQTGKGLAYVMQNHLTKAAGSRASDGVPQVIVVLTHGHSEDGFALPSAELKSADVNVFAIGVEDADEGALKEIASEPLNMHVFNLENFTSLHDIVGNLVACVHSSMTPERAGGTETPKDITAQDSADIIFLIDGSNNTGSVNFAVILDFLVNLLERLSIGTQQIRVGVVQYSDEPKTMFSLNSYSTKAQVLDAVKALGFIGGELANVGLALDFVVENHFTRAGGSRAEEGVPQVLVLISAGPSSDEIRDGVVALKQASVFSFGLGAQAASKAELQHIATNDNLVFTVPEFRSLGDVQEQLLPYIVGVAQRHIVLQPPTIVTQVIEVNKRDIVFLVDGSSKLGLTNFNAIRDFIAKVIQRLEIRQDLIQVAVAQYADTVRPEFYFNTYPSKREVINAVRKMKPLDGSALYTGSALDFVRNNLFTEAAGYRAAEGVPKLLVLVTGGKSLDAVSQPAQELKRSGILAFAVGNKVADQAELEEIAFDSSLVFTATEFRPAPLQGVLPGLLGPLRTLTGTTEVHVNKRDIIFLLDGSSNVGKTNFPYVRDFVMNLVNSLDVGSDHIRVGLVQFSDTPVTEFSLNTYPTKSELLAHLRQMQLQGGSVLNTGAALSYVHANHFTEAGGSRIQDHVPQLLLLLTAGQSEDSYLQAANALARAGILTFCVGTSQADRAELEQIAFNPGLVYLMDDFGSLPALPQQLIQPLTTYVSGGVEEVPLAQPESKRDILFLFDGSANLMGQFTAARDFLYKVIDELDVKPDGTRIAVAQYSDDVKVESRFDQHQNKPEILNLVKRMKLKTGKTLNLGYALDYAQRYIFVKSAGSRIEDGVLQFLVLLVAGKSSDRVDTPALNLKQSGVVPFIIQAKNADPAELELIVPSPAFILAAESLPKIGDLQPQIVNLLKSVQNGAPAPVSVEKDVVFLIDGSEGVRSGFPLLKEFVQRVVESLDVGPDRVRVAVVQYSDRTRPEFYLNSYMDQQSVVGAIRGLALLGGPAPNTGAALEFVLRNILVGSAGSRIEEGVPQLLIVLTADRSGDDVRGPSVVLRRGGAVPIGIGIGNADITEMQTISFIPDFAVAIPTFRQLGTIQQVISERVTQLSREELSRLQASVSPVTPPVVSGKRDVVFLIDGSQSAGPEFQYIRTLIERLVDYLDVGFDTTRVAVIQFSDDPRVEFLLNVHSSKDEVQNAVRRLRPKGGRQVNVGGALEYVARNIFKRPLGSRIEEGVPQFLVLISSGKSDDEVDDSAVELKQFGVAPITIARNVDQEELVKISLSPEYVFSVNTFRELPSLEQKLLTPITTLTAGQIQQLLASTRYPPPAVEADAADIVFLIDSSDGVKPDGIAHIRDFVIRIVQRLNVGPNKVRIGVLQFSNDVFPEFQLKTYKSQASVLDAIRRLRFKGGSPLNTGKALEFVARNYFVKSAGSRIEDGVPQHLVLFLGGRSQDDISRYSQVIKSAGIASLGVGDRNIDRTELQTITSDPRLVFTVREFRDLPNIEERVMNSFGSSRATPAPSGVDTPSPSRPEKKKADIVFLLDGSINFRRDSFQEVLRFVSEIVDTVYEGGDSIQVGLVQYNSDPTDEFFLKDFPTKQQIIDAINKVVYKGGRHANTKVGLEHLRLNHFVPEAGSRLDQRVPQIAFVITGGKSVEDAQEASMALTQRGVKVFAVGVRNIDSEEVGKIASNSATAFRVGNVQELSELSEQVLETLHDAMHETLCPGMTDVSKACNLDVILGFDGSRDQNVFVAQKGLESKMDAILRRISQMQKISCSGSQLPTVRVSVVALTPSGPVEAFDFAEYQSELFEKFQNMRAQHPYVLTADTLKLYQNKFQQASSDNVKVVIHFTDGVDGDLADVQRASEELRQDGVRALILVGLERVANLEQLMQLEFGRGFMYNRPLRLNLLDLDYELAEQLDNIAEKACCGIPCKCSGQRGDRGPIGSIGPKGIPGEDGYRGYPGDEGGPGERGPPGVNGTQGFQGCPGQRGVKGSRGFPGEKGELGEIGLDGLNGEDGDKGLPGTSGEKGSPGRRGDKGPKGDKGERGDVGIRGDPGNSGQDSQQRGAKGETGDIGPVGLPGRDGVSGGPGEPGKSGGFGRRGPAGAKGNQGGPGPQGPVGEQGTRGAQGPPGPTGPPGLIGEQGIPGPRGSGGTAGAPGERGRTGPLGRKGEPGDPGPKGSIGNRGPRGETGDDGRDGVGSEGRRGKKGERGFPGYPGPKGNPGEPGTDGPPGPKGVRGRRGNSGPPGIAGQKGDPGYPGPSGYKGSRGDSMDQCALVQSIKDKCPCCYGPLECPVFPTELAFALDTSEGVTQDTFSRMREVVLKILDDLTIAESNCPRGARVAVVTYNNEVTTEIRFADSKKKSVLLDKIKNLQVSLTSKQQSLETAMSFVARNTFKRVRSGFLMRKVAVFFSNRPTRASPQLREAVLKLSDAGITPLFLTSQEDRQLINALQINNTAVGHALVLPAGGDLTDFLKNVLTCHVCLDICDIDPSCGFGSWRPSFRDRRAAGSDVDIDMAFILDSSESTTPFQFNEMRKYIEYLVRQLDVSPDPKASQHFARVAVVQHAPYEAVDNASVPPVKVEFSLTDYGSKEKLLAFLGSRMTQLQGTRALGRAIDYTIQNIFESAPNPRDLKIVVLMLTGEVQKQQLEEAQRAILQAKCKGYFFVILGIGRKVNVKELYSSASEPNDVFFKLVDKSTELNEEPLMRFGRLLPSFVSSKDAFYLSPDVRKQCDWFQADQPAKNLVQFGYKQINVPNNVTSSPTSKLVTTTKPVITTTKPVTVVNLPASKPAAMRPAGERPTAGRSEASKTEATKAEATKPVATKPVASKTEVTKTDSAKPVATKTEATKTEAAKPVVTKAEAAKLTATKTEATKTEAAKLMATKTEATKPVAARPEAAKADTARPAAAAKPAAAKPAPARPPAAARSTATRSEAPRPQAARMAASRPATAKPVVKAPREVHVSEVTENSARLHWERPEPPSPYLYNLTVTSAHDQAVVLRQNLTGTDRVIGGLVPGQTYHVTVTCSLRSQVRAVYQGSFSTKKIQLPPPQAERSASSATVNLVVSTDRLAGSKADICKLPKDGGTCREFVLKWYYDSVTENCARFWYGGCGGNENRFNSQDECEKVCPPVPIKQPGVIAAMGT</sequence>
<dbReference type="Pfam" id="PF00041">
    <property type="entry name" value="fn3"/>
    <property type="match status" value="1"/>
</dbReference>
<dbReference type="SUPFAM" id="SSF57362">
    <property type="entry name" value="BPTI-like"/>
    <property type="match status" value="1"/>
</dbReference>
<feature type="domain" description="VWFA" evidence="17">
    <location>
        <begin position="2533"/>
        <end position="2712"/>
    </location>
</feature>
<dbReference type="GO" id="GO:0005589">
    <property type="term" value="C:collagen type VI trimer"/>
    <property type="evidence" value="ECO:0007669"/>
    <property type="project" value="UniProtKB-ARBA"/>
</dbReference>